<organism evidence="1 2">
    <name type="scientific">Necator americanus</name>
    <name type="common">Human hookworm</name>
    <dbReference type="NCBI Taxonomy" id="51031"/>
    <lineage>
        <taxon>Eukaryota</taxon>
        <taxon>Metazoa</taxon>
        <taxon>Ecdysozoa</taxon>
        <taxon>Nematoda</taxon>
        <taxon>Chromadorea</taxon>
        <taxon>Rhabditida</taxon>
        <taxon>Rhabditina</taxon>
        <taxon>Rhabditomorpha</taxon>
        <taxon>Strongyloidea</taxon>
        <taxon>Ancylostomatidae</taxon>
        <taxon>Bunostominae</taxon>
        <taxon>Necator</taxon>
    </lineage>
</organism>
<name>A0ABR1DW14_NECAM</name>
<dbReference type="Proteomes" id="UP001303046">
    <property type="component" value="Unassembled WGS sequence"/>
</dbReference>
<proteinExistence type="predicted"/>
<evidence type="ECO:0000313" key="1">
    <source>
        <dbReference type="EMBL" id="KAK6754473.1"/>
    </source>
</evidence>
<gene>
    <name evidence="1" type="primary">Necator_chrV.g18253</name>
    <name evidence="1" type="ORF">RB195_013462</name>
</gene>
<accession>A0ABR1DW14</accession>
<dbReference type="EMBL" id="JAVFWL010000005">
    <property type="protein sequence ID" value="KAK6754473.1"/>
    <property type="molecule type" value="Genomic_DNA"/>
</dbReference>
<evidence type="ECO:0000313" key="2">
    <source>
        <dbReference type="Proteomes" id="UP001303046"/>
    </source>
</evidence>
<protein>
    <recommendedName>
        <fullName evidence="3">GRAM domain-containing protein</fullName>
    </recommendedName>
</protein>
<reference evidence="1 2" key="1">
    <citation type="submission" date="2023-08" db="EMBL/GenBank/DDBJ databases">
        <title>A Necator americanus chromosomal reference genome.</title>
        <authorList>
            <person name="Ilik V."/>
            <person name="Petrzelkova K.J."/>
            <person name="Pardy F."/>
            <person name="Fuh T."/>
            <person name="Niatou-Singa F.S."/>
            <person name="Gouil Q."/>
            <person name="Baker L."/>
            <person name="Ritchie M.E."/>
            <person name="Jex A.R."/>
            <person name="Gazzola D."/>
            <person name="Li H."/>
            <person name="Toshio Fujiwara R."/>
            <person name="Zhan B."/>
            <person name="Aroian R.V."/>
            <person name="Pafco B."/>
            <person name="Schwarz E.M."/>
        </authorList>
    </citation>
    <scope>NUCLEOTIDE SEQUENCE [LARGE SCALE GENOMIC DNA]</scope>
    <source>
        <strain evidence="1 2">Aroian</strain>
        <tissue evidence="1">Whole animal</tissue>
    </source>
</reference>
<evidence type="ECO:0008006" key="3">
    <source>
        <dbReference type="Google" id="ProtNLM"/>
    </source>
</evidence>
<sequence length="100" mass="11535">MVLRDQSISRPGNIVTKEKDMTADGGITLFPRYYLLRNKKEVDNIAEPHQQVKIKSIEYDKRIAFTATTLKVYEVRAPETFISFLAFIYDAVDEGKPPPW</sequence>
<keyword evidence="2" id="KW-1185">Reference proteome</keyword>
<comment type="caution">
    <text evidence="1">The sequence shown here is derived from an EMBL/GenBank/DDBJ whole genome shotgun (WGS) entry which is preliminary data.</text>
</comment>